<sequence>MLSNFLQQARSKLSELKNDALKYKSKEFLNAALGGSALVILADGKIDPQEKVKMMAFIENHEALSIYDTSEVVKTWKDYIDTLEMDADIGGAKAMAALGKIKGKDDQARLVLRMVCAIGAADGDFDADERRVAAKIALELGLDPAEFDLK</sequence>
<evidence type="ECO:0000313" key="3">
    <source>
        <dbReference type="Proteomes" id="UP000185062"/>
    </source>
</evidence>
<dbReference type="Proteomes" id="UP000185062">
    <property type="component" value="Unassembled WGS sequence"/>
</dbReference>
<dbReference type="InterPro" id="IPR007791">
    <property type="entry name" value="DjlA_N"/>
</dbReference>
<evidence type="ECO:0000313" key="2">
    <source>
        <dbReference type="EMBL" id="SIO44305.1"/>
    </source>
</evidence>
<dbReference type="Pfam" id="PF05099">
    <property type="entry name" value="TerB"/>
    <property type="match status" value="1"/>
</dbReference>
<dbReference type="Gene3D" id="1.10.3680.10">
    <property type="entry name" value="TerB-like"/>
    <property type="match status" value="1"/>
</dbReference>
<accession>A0A1N6JJ00</accession>
<feature type="domain" description="Co-chaperone DjlA N-terminal" evidence="1">
    <location>
        <begin position="32"/>
        <end position="148"/>
    </location>
</feature>
<dbReference type="AlphaFoldDB" id="A0A1N6JJ00"/>
<reference evidence="2 3" key="1">
    <citation type="submission" date="2016-12" db="EMBL/GenBank/DDBJ databases">
        <authorList>
            <person name="Song W.-J."/>
            <person name="Kurnit D.M."/>
        </authorList>
    </citation>
    <scope>NUCLEOTIDE SEQUENCE [LARGE SCALE GENOMIC DNA]</scope>
    <source>
        <strain evidence="2 3">ATCC 49181</strain>
    </source>
</reference>
<evidence type="ECO:0000259" key="1">
    <source>
        <dbReference type="Pfam" id="PF05099"/>
    </source>
</evidence>
<dbReference type="eggNOG" id="COG3793">
    <property type="taxonomic scope" value="Bacteria"/>
</dbReference>
<dbReference type="CDD" id="cd07176">
    <property type="entry name" value="terB"/>
    <property type="match status" value="1"/>
</dbReference>
<name>A0A1N6JJ00_9PROT</name>
<organism evidence="2 3">
    <name type="scientific">Nitrosomonas cryotolerans ATCC 49181</name>
    <dbReference type="NCBI Taxonomy" id="1131553"/>
    <lineage>
        <taxon>Bacteria</taxon>
        <taxon>Pseudomonadati</taxon>
        <taxon>Pseudomonadota</taxon>
        <taxon>Betaproteobacteria</taxon>
        <taxon>Nitrosomonadales</taxon>
        <taxon>Nitrosomonadaceae</taxon>
        <taxon>Nitrosomonas</taxon>
    </lineage>
</organism>
<gene>
    <name evidence="2" type="ORF">SAMN02743940_2658</name>
</gene>
<dbReference type="EMBL" id="FSRO01000001">
    <property type="protein sequence ID" value="SIO44305.1"/>
    <property type="molecule type" value="Genomic_DNA"/>
</dbReference>
<protein>
    <submittedName>
        <fullName evidence="2">Tellurite resistance protein TerB</fullName>
    </submittedName>
</protein>
<dbReference type="STRING" id="44575.SAMN05216419_102930"/>
<dbReference type="RefSeq" id="WP_028461934.1">
    <property type="nucleotide sequence ID" value="NZ_FSRO01000001.1"/>
</dbReference>
<proteinExistence type="predicted"/>
<dbReference type="InterPro" id="IPR029024">
    <property type="entry name" value="TerB-like"/>
</dbReference>
<keyword evidence="3" id="KW-1185">Reference proteome</keyword>
<dbReference type="SUPFAM" id="SSF158682">
    <property type="entry name" value="TerB-like"/>
    <property type="match status" value="1"/>
</dbReference>